<reference evidence="4 5" key="1">
    <citation type="submission" date="2012-05" db="EMBL/GenBank/DDBJ databases">
        <title>Recombination and specialization in a pathogen metapopulation.</title>
        <authorList>
            <person name="Gardiner A."/>
            <person name="Kemen E."/>
            <person name="Schultz-Larsen T."/>
            <person name="MacLean D."/>
            <person name="Van Oosterhout C."/>
            <person name="Jones J.D.G."/>
        </authorList>
    </citation>
    <scope>NUCLEOTIDE SEQUENCE [LARGE SCALE GENOMIC DNA]</scope>
    <source>
        <strain evidence="4 5">Ac Nc2</strain>
    </source>
</reference>
<dbReference type="OrthoDB" id="194079at2759"/>
<comment type="caution">
    <text evidence="4">The sequence shown here is derived from an EMBL/GenBank/DDBJ whole genome shotgun (WGS) entry which is preliminary data.</text>
</comment>
<dbReference type="AlphaFoldDB" id="A0A024G791"/>
<feature type="region of interest" description="Disordered" evidence="3">
    <location>
        <begin position="322"/>
        <end position="343"/>
    </location>
</feature>
<dbReference type="EMBL" id="CAIX01000031">
    <property type="protein sequence ID" value="CCI42196.1"/>
    <property type="molecule type" value="Genomic_DNA"/>
</dbReference>
<dbReference type="STRING" id="65357.A0A024G791"/>
<sequence>MAQFDLGSEHLPNSLHNAHEKSTCDASNDPVSCLKQILLRWSFPKFNGTGPSSRGGHSAVLIDEFLLLFGGQYLGPNGKFVYLNDLHCLNLTTSTWEASNGLNIPNAPAPRYFHSATVMFSAKSQRPTMYLFGGKGEGNTIHRDMFSFDLIERKWTEVQWTGQTPKARFGHSACGIKDSSKLLIFGGWDGKFSMNDAWIFDTVHLVWTYVEASGPIPSPRQNHSMIAVQSTRTLLLFGGYTVTGEDLPAFNRDVYTLDTDTNTWSRPRLTGEPPIGTFGQTICCIGDYVITVGGWYGMDDCALFTGDRQVREIKKNIKMDDEAMNRLKRSQEGSNESASDDGLSHKKRLELTLRQKCDNVRALNIPAMRWQRVTSRGKAVGNRYGHSCTVVGPHLFFFGGWDGAFALNQLVVAELEFK</sequence>
<dbReference type="Proteomes" id="UP000053237">
    <property type="component" value="Unassembled WGS sequence"/>
</dbReference>
<gene>
    <name evidence="4" type="ORF">BN9_029800</name>
</gene>
<dbReference type="Pfam" id="PF24681">
    <property type="entry name" value="Kelch_KLHDC2_KLHL20_DRC7"/>
    <property type="match status" value="2"/>
</dbReference>
<dbReference type="PANTHER" id="PTHR46093">
    <property type="entry name" value="ACYL-COA-BINDING DOMAIN-CONTAINING PROTEIN 5"/>
    <property type="match status" value="1"/>
</dbReference>
<name>A0A024G791_9STRA</name>
<feature type="compositionally biased region" description="Basic and acidic residues" evidence="3">
    <location>
        <begin position="322"/>
        <end position="331"/>
    </location>
</feature>
<protein>
    <submittedName>
        <fullName evidence="4">Uncharacterized protein</fullName>
    </submittedName>
</protein>
<evidence type="ECO:0000313" key="4">
    <source>
        <dbReference type="EMBL" id="CCI42196.1"/>
    </source>
</evidence>
<evidence type="ECO:0000256" key="3">
    <source>
        <dbReference type="SAM" id="MobiDB-lite"/>
    </source>
</evidence>
<dbReference type="PANTHER" id="PTHR46093:SF18">
    <property type="entry name" value="FIBRONECTIN TYPE-III DOMAIN-CONTAINING PROTEIN"/>
    <property type="match status" value="1"/>
</dbReference>
<evidence type="ECO:0000313" key="5">
    <source>
        <dbReference type="Proteomes" id="UP000053237"/>
    </source>
</evidence>
<evidence type="ECO:0000256" key="1">
    <source>
        <dbReference type="ARBA" id="ARBA00022441"/>
    </source>
</evidence>
<organism evidence="4 5">
    <name type="scientific">Albugo candida</name>
    <dbReference type="NCBI Taxonomy" id="65357"/>
    <lineage>
        <taxon>Eukaryota</taxon>
        <taxon>Sar</taxon>
        <taxon>Stramenopiles</taxon>
        <taxon>Oomycota</taxon>
        <taxon>Peronosporomycetes</taxon>
        <taxon>Albuginales</taxon>
        <taxon>Albuginaceae</taxon>
        <taxon>Albugo</taxon>
    </lineage>
</organism>
<dbReference type="InParanoid" id="A0A024G791"/>
<keyword evidence="5" id="KW-1185">Reference proteome</keyword>
<dbReference type="Gene3D" id="2.120.10.80">
    <property type="entry name" value="Kelch-type beta propeller"/>
    <property type="match status" value="3"/>
</dbReference>
<evidence type="ECO:0000256" key="2">
    <source>
        <dbReference type="ARBA" id="ARBA00022737"/>
    </source>
</evidence>
<dbReference type="InterPro" id="IPR015915">
    <property type="entry name" value="Kelch-typ_b-propeller"/>
</dbReference>
<keyword evidence="2" id="KW-0677">Repeat</keyword>
<accession>A0A024G791</accession>
<dbReference type="SUPFAM" id="SSF117281">
    <property type="entry name" value="Kelch motif"/>
    <property type="match status" value="2"/>
</dbReference>
<keyword evidence="1" id="KW-0880">Kelch repeat</keyword>
<proteinExistence type="predicted"/>